<proteinExistence type="predicted"/>
<feature type="region of interest" description="Disordered" evidence="1">
    <location>
        <begin position="337"/>
        <end position="363"/>
    </location>
</feature>
<dbReference type="Proteomes" id="UP000541610">
    <property type="component" value="Unassembled WGS sequence"/>
</dbReference>
<organism evidence="2 3">
    <name type="scientific">Perkinsus olseni</name>
    <name type="common">Perkinsus atlanticus</name>
    <dbReference type="NCBI Taxonomy" id="32597"/>
    <lineage>
        <taxon>Eukaryota</taxon>
        <taxon>Sar</taxon>
        <taxon>Alveolata</taxon>
        <taxon>Perkinsozoa</taxon>
        <taxon>Perkinsea</taxon>
        <taxon>Perkinsida</taxon>
        <taxon>Perkinsidae</taxon>
        <taxon>Perkinsus</taxon>
    </lineage>
</organism>
<feature type="compositionally biased region" description="Low complexity" evidence="1">
    <location>
        <begin position="14"/>
        <end position="31"/>
    </location>
</feature>
<evidence type="ECO:0000313" key="2">
    <source>
        <dbReference type="EMBL" id="KAF4673561.1"/>
    </source>
</evidence>
<evidence type="ECO:0000256" key="1">
    <source>
        <dbReference type="SAM" id="MobiDB-lite"/>
    </source>
</evidence>
<evidence type="ECO:0000313" key="3">
    <source>
        <dbReference type="Proteomes" id="UP000541610"/>
    </source>
</evidence>
<gene>
    <name evidence="2" type="ORF">FOZ60_001588</name>
</gene>
<reference evidence="2 3" key="1">
    <citation type="submission" date="2020-04" db="EMBL/GenBank/DDBJ databases">
        <title>Perkinsus olseni comparative genomics.</title>
        <authorList>
            <person name="Bogema D.R."/>
        </authorList>
    </citation>
    <scope>NUCLEOTIDE SEQUENCE [LARGE SCALE GENOMIC DNA]</scope>
    <source>
        <strain evidence="2">00978-12</strain>
    </source>
</reference>
<dbReference type="AlphaFoldDB" id="A0A7J6MRF9"/>
<feature type="non-terminal residue" evidence="2">
    <location>
        <position position="1"/>
    </location>
</feature>
<name>A0A7J6MRF9_PEROL</name>
<feature type="non-terminal residue" evidence="2">
    <location>
        <position position="363"/>
    </location>
</feature>
<sequence length="363" mass="36594">AAESLKAAEERTSSADSSSSSSSASSVTSAAPVALLPSPRRRAPSGQLGEGSAAAATPTHAEGLTTTLLSECAEGGPPKSDEIPVPFPVEVAAVPDADALSADAATPLASPIDSGLTGEYSAAGPAASPDYGETGTLSGEDGLYQKQSLQMVVMAHLKFCLRYATAEGFGGNLPGFRTASTTPPSATSGRRPLLLLVVQPLVNRMGAAAGADDDTLVGRLMQEVLAGEDVIAPLSAEDATAAAAGPVPTTPPQELLPLLLVRQTDKTTAEAARWRIRRTAPQPSSAGATVASSELPLASTLECRGLSPMEYGVVISSEEAFGEGEGRLRVSEPISATPLAGDAGGGATHLRSQEKLVMSPGAA</sequence>
<protein>
    <submittedName>
        <fullName evidence="2">Uncharacterized protein</fullName>
    </submittedName>
</protein>
<dbReference type="EMBL" id="JABANP010001225">
    <property type="protein sequence ID" value="KAF4673561.1"/>
    <property type="molecule type" value="Genomic_DNA"/>
</dbReference>
<comment type="caution">
    <text evidence="2">The sequence shown here is derived from an EMBL/GenBank/DDBJ whole genome shotgun (WGS) entry which is preliminary data.</text>
</comment>
<accession>A0A7J6MRF9</accession>
<feature type="region of interest" description="Disordered" evidence="1">
    <location>
        <begin position="1"/>
        <end position="62"/>
    </location>
</feature>
<feature type="compositionally biased region" description="Basic and acidic residues" evidence="1">
    <location>
        <begin position="1"/>
        <end position="13"/>
    </location>
</feature>